<dbReference type="EMBL" id="WUAV01000006">
    <property type="protein sequence ID" value="KAF1745651.1"/>
    <property type="molecule type" value="Genomic_DNA"/>
</dbReference>
<feature type="coiled-coil region" evidence="1">
    <location>
        <begin position="71"/>
        <end position="98"/>
    </location>
</feature>
<keyword evidence="1" id="KW-0175">Coiled coil</keyword>
<evidence type="ECO:0000313" key="2">
    <source>
        <dbReference type="EMBL" id="KAF1745651.1"/>
    </source>
</evidence>
<dbReference type="RefSeq" id="XP_003106906.2">
    <property type="nucleotide sequence ID" value="XM_003106858.2"/>
</dbReference>
<dbReference type="GeneID" id="9809800"/>
<accession>A0A6A5FTD6</accession>
<dbReference type="AlphaFoldDB" id="A0A6A5FTD6"/>
<name>A0A6A5FTD6_CAERE</name>
<reference evidence="2 3" key="1">
    <citation type="submission" date="2019-12" db="EMBL/GenBank/DDBJ databases">
        <title>Chromosome-level assembly of the Caenorhabditis remanei genome.</title>
        <authorList>
            <person name="Teterina A.A."/>
            <person name="Willis J.H."/>
            <person name="Phillips P.C."/>
        </authorList>
    </citation>
    <scope>NUCLEOTIDE SEQUENCE [LARGE SCALE GENOMIC DNA]</scope>
    <source>
        <strain evidence="2 3">PX506</strain>
        <tissue evidence="2">Whole organism</tissue>
    </source>
</reference>
<organism evidence="2 3">
    <name type="scientific">Caenorhabditis remanei</name>
    <name type="common">Caenorhabditis vulgaris</name>
    <dbReference type="NCBI Taxonomy" id="31234"/>
    <lineage>
        <taxon>Eukaryota</taxon>
        <taxon>Metazoa</taxon>
        <taxon>Ecdysozoa</taxon>
        <taxon>Nematoda</taxon>
        <taxon>Chromadorea</taxon>
        <taxon>Rhabditida</taxon>
        <taxon>Rhabditina</taxon>
        <taxon>Rhabditomorpha</taxon>
        <taxon>Rhabditoidea</taxon>
        <taxon>Rhabditidae</taxon>
        <taxon>Peloderinae</taxon>
        <taxon>Caenorhabditis</taxon>
    </lineage>
</organism>
<protein>
    <submittedName>
        <fullName evidence="2">Uncharacterized protein</fullName>
    </submittedName>
</protein>
<gene>
    <name evidence="2" type="ORF">GCK72_022098</name>
</gene>
<sequence>MSSVNGTGNLLDNKGLILPTATPLSTGSKPQRQEGQQLTVDFERILKNEENKLLRVTTAYLEASENEWSVQEQLQKERDSLNQKHKCLKVDLRRIEGEIDVLAGAKIESFHAISELYQETRPAGNEAILDLIFREVMDGYEEVNSLKNERENIRARIATVEEQKVVKQTEIRAQGKKYDDVTTCCNAFEELRSRTETHSDEISNAQSTEVKNSCMENARDWLKRVQEMRNDMNLLLKWINEWKSGDEAALEKIPLVSVCKASGIPVNIFETLDRNDKRTSPNEPSKKAKKPKYSDISIVATGMCIFAFY</sequence>
<evidence type="ECO:0000313" key="3">
    <source>
        <dbReference type="Proteomes" id="UP000483820"/>
    </source>
</evidence>
<evidence type="ECO:0000256" key="1">
    <source>
        <dbReference type="SAM" id="Coils"/>
    </source>
</evidence>
<dbReference type="Proteomes" id="UP000483820">
    <property type="component" value="Chromosome X"/>
</dbReference>
<proteinExistence type="predicted"/>
<dbReference type="CTD" id="9809800"/>
<dbReference type="KEGG" id="crq:GCK72_022098"/>
<comment type="caution">
    <text evidence="2">The sequence shown here is derived from an EMBL/GenBank/DDBJ whole genome shotgun (WGS) entry which is preliminary data.</text>
</comment>